<organism evidence="2 3">
    <name type="scientific">Pleurotus eryngii</name>
    <name type="common">Boletus of the steppes</name>
    <dbReference type="NCBI Taxonomy" id="5323"/>
    <lineage>
        <taxon>Eukaryota</taxon>
        <taxon>Fungi</taxon>
        <taxon>Dikarya</taxon>
        <taxon>Basidiomycota</taxon>
        <taxon>Agaricomycotina</taxon>
        <taxon>Agaricomycetes</taxon>
        <taxon>Agaricomycetidae</taxon>
        <taxon>Agaricales</taxon>
        <taxon>Pleurotineae</taxon>
        <taxon>Pleurotaceae</taxon>
        <taxon>Pleurotus</taxon>
    </lineage>
</organism>
<dbReference type="Proteomes" id="UP000807025">
    <property type="component" value="Unassembled WGS sequence"/>
</dbReference>
<dbReference type="AlphaFoldDB" id="A0A9P5ZHU6"/>
<feature type="compositionally biased region" description="Basic and acidic residues" evidence="1">
    <location>
        <begin position="151"/>
        <end position="161"/>
    </location>
</feature>
<name>A0A9P5ZHU6_PLEER</name>
<feature type="region of interest" description="Disordered" evidence="1">
    <location>
        <begin position="82"/>
        <end position="102"/>
    </location>
</feature>
<comment type="caution">
    <text evidence="2">The sequence shown here is derived from an EMBL/GenBank/DDBJ whole genome shotgun (WGS) entry which is preliminary data.</text>
</comment>
<feature type="compositionally biased region" description="Basic and acidic residues" evidence="1">
    <location>
        <begin position="82"/>
        <end position="95"/>
    </location>
</feature>
<dbReference type="OrthoDB" id="2282896at2759"/>
<protein>
    <recommendedName>
        <fullName evidence="4">F-box domain-containing protein</fullName>
    </recommendedName>
</protein>
<evidence type="ECO:0000256" key="1">
    <source>
        <dbReference type="SAM" id="MobiDB-lite"/>
    </source>
</evidence>
<dbReference type="EMBL" id="MU154717">
    <property type="protein sequence ID" value="KAF9488343.1"/>
    <property type="molecule type" value="Genomic_DNA"/>
</dbReference>
<keyword evidence="3" id="KW-1185">Reference proteome</keyword>
<evidence type="ECO:0000313" key="2">
    <source>
        <dbReference type="EMBL" id="KAF9488343.1"/>
    </source>
</evidence>
<reference evidence="2" key="1">
    <citation type="submission" date="2020-11" db="EMBL/GenBank/DDBJ databases">
        <authorList>
            <consortium name="DOE Joint Genome Institute"/>
            <person name="Ahrendt S."/>
            <person name="Riley R."/>
            <person name="Andreopoulos W."/>
            <person name="Labutti K."/>
            <person name="Pangilinan J."/>
            <person name="Ruiz-Duenas F.J."/>
            <person name="Barrasa J.M."/>
            <person name="Sanchez-Garcia M."/>
            <person name="Camarero S."/>
            <person name="Miyauchi S."/>
            <person name="Serrano A."/>
            <person name="Linde D."/>
            <person name="Babiker R."/>
            <person name="Drula E."/>
            <person name="Ayuso-Fernandez I."/>
            <person name="Pacheco R."/>
            <person name="Padilla G."/>
            <person name="Ferreira P."/>
            <person name="Barriuso J."/>
            <person name="Kellner H."/>
            <person name="Castanera R."/>
            <person name="Alfaro M."/>
            <person name="Ramirez L."/>
            <person name="Pisabarro A.G."/>
            <person name="Kuo A."/>
            <person name="Tritt A."/>
            <person name="Lipzen A."/>
            <person name="He G."/>
            <person name="Yan M."/>
            <person name="Ng V."/>
            <person name="Cullen D."/>
            <person name="Martin F."/>
            <person name="Rosso M.-N."/>
            <person name="Henrissat B."/>
            <person name="Hibbett D."/>
            <person name="Martinez A.T."/>
            <person name="Grigoriev I.V."/>
        </authorList>
    </citation>
    <scope>NUCLEOTIDE SEQUENCE</scope>
    <source>
        <strain evidence="2">ATCC 90797</strain>
    </source>
</reference>
<proteinExistence type="predicted"/>
<feature type="region of interest" description="Disordered" evidence="1">
    <location>
        <begin position="142"/>
        <end position="161"/>
    </location>
</feature>
<evidence type="ECO:0000313" key="3">
    <source>
        <dbReference type="Proteomes" id="UP000807025"/>
    </source>
</evidence>
<sequence>MAIIPQEILREIIATVNDTPSLFNCLLVCKSFQFQDEARCVLYQSVALVATGQRLQKFHHAIDVNPLNAQLIKRIAFSHAHDHSTTTRHEQHPLEAPEPQGAGGQLVRLEVGGLCRISWPMYVLSVEIAGVDLVRERITAPIDSGTPGHVGAREPGHDYRS</sequence>
<accession>A0A9P5ZHU6</accession>
<gene>
    <name evidence="2" type="ORF">BDN71DRAFT_1513121</name>
</gene>
<evidence type="ECO:0008006" key="4">
    <source>
        <dbReference type="Google" id="ProtNLM"/>
    </source>
</evidence>